<dbReference type="InterPro" id="IPR002686">
    <property type="entry name" value="Transposase_17"/>
</dbReference>
<name>A0ABY5JEB4_9GAMM</name>
<dbReference type="InterPro" id="IPR036515">
    <property type="entry name" value="Transposase_17_sf"/>
</dbReference>
<dbReference type="SMART" id="SM01321">
    <property type="entry name" value="Y1_Tnp"/>
    <property type="match status" value="1"/>
</dbReference>
<feature type="domain" description="Transposase IS200-like" evidence="1">
    <location>
        <begin position="9"/>
        <end position="125"/>
    </location>
</feature>
<reference evidence="2" key="1">
    <citation type="submission" date="2021-05" db="EMBL/GenBank/DDBJ databases">
        <title>Complete genome sequence of Pseudomonas seleniipraecipitans strain D1-6.</title>
        <authorList>
            <person name="Lafi F."/>
            <person name="Eida A."/>
            <person name="Alam I."/>
            <person name="Hert H."/>
            <person name="Saad M."/>
        </authorList>
    </citation>
    <scope>NUCLEOTIDE SEQUENCE</scope>
    <source>
        <strain evidence="2">D1-6</strain>
    </source>
</reference>
<evidence type="ECO:0000313" key="2">
    <source>
        <dbReference type="EMBL" id="UUD65960.1"/>
    </source>
</evidence>
<dbReference type="Gene3D" id="3.30.70.1290">
    <property type="entry name" value="Transposase IS200-like"/>
    <property type="match status" value="1"/>
</dbReference>
<dbReference type="PANTHER" id="PTHR34322">
    <property type="entry name" value="TRANSPOSASE, Y1_TNP DOMAIN-CONTAINING"/>
    <property type="match status" value="1"/>
</dbReference>
<dbReference type="RefSeq" id="WP_070880951.1">
    <property type="nucleotide sequence ID" value="NZ_CP076114.1"/>
</dbReference>
<evidence type="ECO:0000259" key="1">
    <source>
        <dbReference type="SMART" id="SM01321"/>
    </source>
</evidence>
<keyword evidence="3" id="KW-1185">Reference proteome</keyword>
<proteinExistence type="predicted"/>
<dbReference type="Pfam" id="PF01797">
    <property type="entry name" value="Y1_Tnp"/>
    <property type="match status" value="1"/>
</dbReference>
<sequence length="233" mass="26847">MPRMGRIVVPNYPHHVVQRGHNRQVVFVGDQDYHRYIADLRELKDVFGINVYAYCLMTNHVHLLLAPGEAIAGLGLLMKALAARATRYRNRLEGRTGTLWESRYKSSVVESDAYLLACCRYIELNPVRARMVAEAGDYPWSSYQMRATDQANSDWLDIDPCFIALGDTPERRRVRYMEFMRQAVTSSEIELIRTALQRGQLTGSARFVDEIERIQGQRIELRGQGRPRKVSEK</sequence>
<dbReference type="PANTHER" id="PTHR34322:SF2">
    <property type="entry name" value="TRANSPOSASE IS200-LIKE DOMAIN-CONTAINING PROTEIN"/>
    <property type="match status" value="1"/>
</dbReference>
<gene>
    <name evidence="2" type="ORF">D16iCDA_10050</name>
</gene>
<protein>
    <submittedName>
        <fullName evidence="2">Transposase</fullName>
    </submittedName>
</protein>
<dbReference type="SUPFAM" id="SSF143422">
    <property type="entry name" value="Transposase IS200-like"/>
    <property type="match status" value="1"/>
</dbReference>
<organism evidence="2 3">
    <name type="scientific">Phytopseudomonas seleniipraecipitans</name>
    <dbReference type="NCBI Taxonomy" id="640205"/>
    <lineage>
        <taxon>Bacteria</taxon>
        <taxon>Pseudomonadati</taxon>
        <taxon>Pseudomonadota</taxon>
        <taxon>Gammaproteobacteria</taxon>
        <taxon>Pseudomonadales</taxon>
        <taxon>Pseudomonadaceae</taxon>
        <taxon>Phytopseudomonas</taxon>
    </lineage>
</organism>
<dbReference type="EMBL" id="CP076114">
    <property type="protein sequence ID" value="UUD65960.1"/>
    <property type="molecule type" value="Genomic_DNA"/>
</dbReference>
<evidence type="ECO:0000313" key="3">
    <source>
        <dbReference type="Proteomes" id="UP000887421"/>
    </source>
</evidence>
<accession>A0ABY5JEB4</accession>
<dbReference type="Proteomes" id="UP000887421">
    <property type="component" value="Chromosome"/>
</dbReference>